<evidence type="ECO:0000313" key="1">
    <source>
        <dbReference type="EMBL" id="KIJ62841.1"/>
    </source>
</evidence>
<reference evidence="1 2" key="1">
    <citation type="submission" date="2014-04" db="EMBL/GenBank/DDBJ databases">
        <title>Evolutionary Origins and Diversification of the Mycorrhizal Mutualists.</title>
        <authorList>
            <consortium name="DOE Joint Genome Institute"/>
            <consortium name="Mycorrhizal Genomics Consortium"/>
            <person name="Kohler A."/>
            <person name="Kuo A."/>
            <person name="Nagy L.G."/>
            <person name="Floudas D."/>
            <person name="Copeland A."/>
            <person name="Barry K.W."/>
            <person name="Cichocki N."/>
            <person name="Veneault-Fourrey C."/>
            <person name="LaButti K."/>
            <person name="Lindquist E.A."/>
            <person name="Lipzen A."/>
            <person name="Lundell T."/>
            <person name="Morin E."/>
            <person name="Murat C."/>
            <person name="Riley R."/>
            <person name="Ohm R."/>
            <person name="Sun H."/>
            <person name="Tunlid A."/>
            <person name="Henrissat B."/>
            <person name="Grigoriev I.V."/>
            <person name="Hibbett D.S."/>
            <person name="Martin F."/>
        </authorList>
    </citation>
    <scope>NUCLEOTIDE SEQUENCE [LARGE SCALE GENOMIC DNA]</scope>
    <source>
        <strain evidence="1 2">MD-312</strain>
    </source>
</reference>
<gene>
    <name evidence="1" type="ORF">HYDPIDRAFT_113952</name>
</gene>
<accession>A0A0C9WD94</accession>
<name>A0A0C9WD94_9AGAM</name>
<dbReference type="AlphaFoldDB" id="A0A0C9WD94"/>
<dbReference type="OrthoDB" id="10261408at2759"/>
<keyword evidence="2" id="KW-1185">Reference proteome</keyword>
<dbReference type="Proteomes" id="UP000053820">
    <property type="component" value="Unassembled WGS sequence"/>
</dbReference>
<dbReference type="HOGENOM" id="CLU_126337_0_0_1"/>
<sequence length="114" mass="13075">MFNNNFGEDESMALIGYAHDMAPRLCLWTHNGRSCCTIVLGRDFPAHLQNVHGVPGTTSRVQCHWSNCYKELRGDTFVRHVQEIHLKESWPCPRCLMLFSRRSVMNAHRANCTG</sequence>
<evidence type="ECO:0000313" key="2">
    <source>
        <dbReference type="Proteomes" id="UP000053820"/>
    </source>
</evidence>
<protein>
    <submittedName>
        <fullName evidence="1">Unplaced genomic scaffold scaffold_19, whole genome shotgun sequence</fullName>
    </submittedName>
</protein>
<organism evidence="1 2">
    <name type="scientific">Hydnomerulius pinastri MD-312</name>
    <dbReference type="NCBI Taxonomy" id="994086"/>
    <lineage>
        <taxon>Eukaryota</taxon>
        <taxon>Fungi</taxon>
        <taxon>Dikarya</taxon>
        <taxon>Basidiomycota</taxon>
        <taxon>Agaricomycotina</taxon>
        <taxon>Agaricomycetes</taxon>
        <taxon>Agaricomycetidae</taxon>
        <taxon>Boletales</taxon>
        <taxon>Boletales incertae sedis</taxon>
        <taxon>Leucogyrophana</taxon>
    </lineage>
</organism>
<proteinExistence type="predicted"/>
<dbReference type="EMBL" id="KN839853">
    <property type="protein sequence ID" value="KIJ62841.1"/>
    <property type="molecule type" value="Genomic_DNA"/>
</dbReference>